<dbReference type="EMBL" id="FOLQ01000005">
    <property type="protein sequence ID" value="SFD44826.1"/>
    <property type="molecule type" value="Genomic_DNA"/>
</dbReference>
<name>A0A1I1SED8_9BACT</name>
<organism evidence="1 2">
    <name type="scientific">Spirosoma endophyticum</name>
    <dbReference type="NCBI Taxonomy" id="662367"/>
    <lineage>
        <taxon>Bacteria</taxon>
        <taxon>Pseudomonadati</taxon>
        <taxon>Bacteroidota</taxon>
        <taxon>Cytophagia</taxon>
        <taxon>Cytophagales</taxon>
        <taxon>Cytophagaceae</taxon>
        <taxon>Spirosoma</taxon>
    </lineage>
</organism>
<accession>A0A1I1SED8</accession>
<gene>
    <name evidence="1" type="ORF">SAMN05216167_10579</name>
</gene>
<dbReference type="AlphaFoldDB" id="A0A1I1SED8"/>
<keyword evidence="2" id="KW-1185">Reference proteome</keyword>
<protein>
    <submittedName>
        <fullName evidence="1">Uncharacterized protein</fullName>
    </submittedName>
</protein>
<sequence length="45" mass="5097">MVVGRVKNTDVSGNIVSEKRLFGKNNGTALSQKHHERVLLQCYLR</sequence>
<evidence type="ECO:0000313" key="1">
    <source>
        <dbReference type="EMBL" id="SFD44826.1"/>
    </source>
</evidence>
<proteinExistence type="predicted"/>
<evidence type="ECO:0000313" key="2">
    <source>
        <dbReference type="Proteomes" id="UP000198598"/>
    </source>
</evidence>
<dbReference type="Proteomes" id="UP000198598">
    <property type="component" value="Unassembled WGS sequence"/>
</dbReference>
<reference evidence="1 2" key="1">
    <citation type="submission" date="2016-10" db="EMBL/GenBank/DDBJ databases">
        <authorList>
            <person name="de Groot N.N."/>
        </authorList>
    </citation>
    <scope>NUCLEOTIDE SEQUENCE [LARGE SCALE GENOMIC DNA]</scope>
    <source>
        <strain evidence="1 2">DSM 26130</strain>
    </source>
</reference>